<gene>
    <name evidence="1" type="ORF">CEP52_008360</name>
</gene>
<evidence type="ECO:0000313" key="2">
    <source>
        <dbReference type="Proteomes" id="UP000287144"/>
    </source>
</evidence>
<evidence type="ECO:0000313" key="1">
    <source>
        <dbReference type="EMBL" id="RSM01760.1"/>
    </source>
</evidence>
<reference evidence="1 2" key="1">
    <citation type="submission" date="2017-06" db="EMBL/GenBank/DDBJ databases">
        <title>Comparative genomic analysis of Ambrosia Fusariam Clade fungi.</title>
        <authorList>
            <person name="Stajich J.E."/>
            <person name="Carrillo J."/>
            <person name="Kijimoto T."/>
            <person name="Eskalen A."/>
            <person name="O'Donnell K."/>
            <person name="Kasson M."/>
        </authorList>
    </citation>
    <scope>NUCLEOTIDE SEQUENCE [LARGE SCALE GENOMIC DNA]</scope>
    <source>
        <strain evidence="1 2">NRRL62579</strain>
    </source>
</reference>
<dbReference type="Proteomes" id="UP000287144">
    <property type="component" value="Unassembled WGS sequence"/>
</dbReference>
<name>A0A428TIB0_9HYPO</name>
<dbReference type="EMBL" id="NKCK01000081">
    <property type="protein sequence ID" value="RSM01760.1"/>
    <property type="molecule type" value="Genomic_DNA"/>
</dbReference>
<organism evidence="1 2">
    <name type="scientific">Fusarium oligoseptatum</name>
    <dbReference type="NCBI Taxonomy" id="2604345"/>
    <lineage>
        <taxon>Eukaryota</taxon>
        <taxon>Fungi</taxon>
        <taxon>Dikarya</taxon>
        <taxon>Ascomycota</taxon>
        <taxon>Pezizomycotina</taxon>
        <taxon>Sordariomycetes</taxon>
        <taxon>Hypocreomycetidae</taxon>
        <taxon>Hypocreales</taxon>
        <taxon>Nectriaceae</taxon>
        <taxon>Fusarium</taxon>
        <taxon>Fusarium solani species complex</taxon>
    </lineage>
</organism>
<accession>A0A428TIB0</accession>
<comment type="caution">
    <text evidence="1">The sequence shown here is derived from an EMBL/GenBank/DDBJ whole genome shotgun (WGS) entry which is preliminary data.</text>
</comment>
<keyword evidence="2" id="KW-1185">Reference proteome</keyword>
<sequence>MLSTCLTGHFQSGGFQCMSTGKAWASFCALVLRLDPSHRETNKYSARNKIGIVTNFVRPHRYPILVMN</sequence>
<dbReference type="AlphaFoldDB" id="A0A428TIB0"/>
<protein>
    <submittedName>
        <fullName evidence="1">Uncharacterized protein</fullName>
    </submittedName>
</protein>
<proteinExistence type="predicted"/>